<keyword evidence="4" id="KW-1185">Reference proteome</keyword>
<dbReference type="Pfam" id="PF08268">
    <property type="entry name" value="FBA_3"/>
    <property type="match status" value="1"/>
</dbReference>
<dbReference type="AlphaFoldDB" id="M4CX80"/>
<reference evidence="3 4" key="2">
    <citation type="journal article" date="2018" name="Hortic Res">
        <title>Improved Brassica rapa reference genome by single-molecule sequencing and chromosome conformation capture technologies.</title>
        <authorList>
            <person name="Zhang L."/>
            <person name="Cai X."/>
            <person name="Wu J."/>
            <person name="Liu M."/>
            <person name="Grob S."/>
            <person name="Cheng F."/>
            <person name="Liang J."/>
            <person name="Cai C."/>
            <person name="Liu Z."/>
            <person name="Liu B."/>
            <person name="Wang F."/>
            <person name="Li S."/>
            <person name="Liu F."/>
            <person name="Li X."/>
            <person name="Cheng L."/>
            <person name="Yang W."/>
            <person name="Li M.H."/>
            <person name="Grossniklaus U."/>
            <person name="Zheng H."/>
            <person name="Wang X."/>
        </authorList>
    </citation>
    <scope>NUCLEOTIDE SEQUENCE [LARGE SCALE GENOMIC DNA]</scope>
    <source>
        <strain evidence="3 4">cv. Chiifu-401-42</strain>
    </source>
</reference>
<dbReference type="InterPro" id="IPR013187">
    <property type="entry name" value="F-box-assoc_dom_typ3"/>
</dbReference>
<dbReference type="Proteomes" id="UP000011750">
    <property type="component" value="Chromosome A10"/>
</dbReference>
<dbReference type="STRING" id="51351.M4CX80"/>
<feature type="compositionally biased region" description="Basic and acidic residues" evidence="1">
    <location>
        <begin position="14"/>
        <end position="23"/>
    </location>
</feature>
<name>M4CX80_BRACM</name>
<dbReference type="InterPro" id="IPR036047">
    <property type="entry name" value="F-box-like_dom_sf"/>
</dbReference>
<protein>
    <recommendedName>
        <fullName evidence="2">F-box domain-containing protein</fullName>
    </recommendedName>
</protein>
<reference evidence="3 4" key="1">
    <citation type="journal article" date="2011" name="Nat. Genet.">
        <title>The genome of the mesopolyploid crop species Brassica rapa.</title>
        <authorList>
            <consortium name="Brassica rapa Genome Sequencing Project Consortium"/>
            <person name="Wang X."/>
            <person name="Wang H."/>
            <person name="Wang J."/>
            <person name="Sun R."/>
            <person name="Wu J."/>
            <person name="Liu S."/>
            <person name="Bai Y."/>
            <person name="Mun J.H."/>
            <person name="Bancroft I."/>
            <person name="Cheng F."/>
            <person name="Huang S."/>
            <person name="Li X."/>
            <person name="Hua W."/>
            <person name="Wang J."/>
            <person name="Wang X."/>
            <person name="Freeling M."/>
            <person name="Pires J.C."/>
            <person name="Paterson A.H."/>
            <person name="Chalhoub B."/>
            <person name="Wang B."/>
            <person name="Hayward A."/>
            <person name="Sharpe A.G."/>
            <person name="Park B.S."/>
            <person name="Weisshaar B."/>
            <person name="Liu B."/>
            <person name="Li B."/>
            <person name="Liu B."/>
            <person name="Tong C."/>
            <person name="Song C."/>
            <person name="Duran C."/>
            <person name="Peng C."/>
            <person name="Geng C."/>
            <person name="Koh C."/>
            <person name="Lin C."/>
            <person name="Edwards D."/>
            <person name="Mu D."/>
            <person name="Shen D."/>
            <person name="Soumpourou E."/>
            <person name="Li F."/>
            <person name="Fraser F."/>
            <person name="Conant G."/>
            <person name="Lassalle G."/>
            <person name="King G.J."/>
            <person name="Bonnema G."/>
            <person name="Tang H."/>
            <person name="Wang H."/>
            <person name="Belcram H."/>
            <person name="Zhou H."/>
            <person name="Hirakawa H."/>
            <person name="Abe H."/>
            <person name="Guo H."/>
            <person name="Wang H."/>
            <person name="Jin H."/>
            <person name="Parkin I.A."/>
            <person name="Batley J."/>
            <person name="Kim J.S."/>
            <person name="Just J."/>
            <person name="Li J."/>
            <person name="Xu J."/>
            <person name="Deng J."/>
            <person name="Kim J.A."/>
            <person name="Li J."/>
            <person name="Yu J."/>
            <person name="Meng J."/>
            <person name="Wang J."/>
            <person name="Min J."/>
            <person name="Poulain J."/>
            <person name="Wang J."/>
            <person name="Hatakeyama K."/>
            <person name="Wu K."/>
            <person name="Wang L."/>
            <person name="Fang L."/>
            <person name="Trick M."/>
            <person name="Links M.G."/>
            <person name="Zhao M."/>
            <person name="Jin M."/>
            <person name="Ramchiary N."/>
            <person name="Drou N."/>
            <person name="Berkman P.J."/>
            <person name="Cai Q."/>
            <person name="Huang Q."/>
            <person name="Li R."/>
            <person name="Tabata S."/>
            <person name="Cheng S."/>
            <person name="Zhang S."/>
            <person name="Zhang S."/>
            <person name="Huang S."/>
            <person name="Sato S."/>
            <person name="Sun S."/>
            <person name="Kwon S.J."/>
            <person name="Choi S.R."/>
            <person name="Lee T.H."/>
            <person name="Fan W."/>
            <person name="Zhao X."/>
            <person name="Tan X."/>
            <person name="Xu X."/>
            <person name="Wang Y."/>
            <person name="Qiu Y."/>
            <person name="Yin Y."/>
            <person name="Li Y."/>
            <person name="Du Y."/>
            <person name="Liao Y."/>
            <person name="Lim Y."/>
            <person name="Narusaka Y."/>
            <person name="Wang Y."/>
            <person name="Wang Z."/>
            <person name="Li Z."/>
            <person name="Wang Z."/>
            <person name="Xiong Z."/>
            <person name="Zhang Z."/>
        </authorList>
    </citation>
    <scope>NUCLEOTIDE SEQUENCE [LARGE SCALE GENOMIC DNA]</scope>
    <source>
        <strain evidence="3 4">cv. Chiifu-401-42</strain>
    </source>
</reference>
<evidence type="ECO:0000256" key="1">
    <source>
        <dbReference type="SAM" id="MobiDB-lite"/>
    </source>
</evidence>
<reference evidence="3" key="3">
    <citation type="submission" date="2023-03" db="UniProtKB">
        <authorList>
            <consortium name="EnsemblPlants"/>
        </authorList>
    </citation>
    <scope>IDENTIFICATION</scope>
    <source>
        <strain evidence="3">cv. Chiifu-401-42</strain>
    </source>
</reference>
<dbReference type="PANTHER" id="PTHR31111">
    <property type="entry name" value="BNAA05G37150D PROTEIN-RELATED"/>
    <property type="match status" value="1"/>
</dbReference>
<dbReference type="Gramene" id="Bra008827.1">
    <property type="protein sequence ID" value="Bra008827.1-P"/>
    <property type="gene ID" value="Bra008827"/>
</dbReference>
<dbReference type="InParanoid" id="M4CX80"/>
<proteinExistence type="predicted"/>
<accession>M4CX80</accession>
<dbReference type="HOGENOM" id="CLU_027176_8_0_1"/>
<dbReference type="InterPro" id="IPR001810">
    <property type="entry name" value="F-box_dom"/>
</dbReference>
<dbReference type="Pfam" id="PF00646">
    <property type="entry name" value="F-box"/>
    <property type="match status" value="1"/>
</dbReference>
<dbReference type="EnsemblPlants" id="Bra008827.1">
    <property type="protein sequence ID" value="Bra008827.1-P"/>
    <property type="gene ID" value="Bra008827"/>
</dbReference>
<dbReference type="Gene3D" id="1.20.1280.50">
    <property type="match status" value="1"/>
</dbReference>
<sequence length="381" mass="44340">MDEEREKKRRKIKRETNDDDHHRSQVDHIPVDLTLEILSRLPVKSIVRFGCVSKLWSSFITLPCFINLFASRSSLRQPSLLLTVALEKKKAINFSFPQNQNPDGSYSPLVFSCRFTNTNDWDYRRCSDSVHGLILCHGFKIWNPSLRRFFVLPPPPNEHISSWCSSYLGYDMLEGKHKVLSIHRYSLQTQVLTFGAQESWRTITKPPMHPYDSRGRCFNGVVYYRAHIDDQPIIMSFDVKSETFSPIKYPKGVCKLRCHMLPYEGKLALVKRIHPAGGFDLYILKDEDGHEWTHQRLVFEPKSESRYRIRFMGVTNAGELIFTTPVFLESFYVLYFDPRRNISREALFEGLDGEIRRHGLDSGSMETLDIIPDHIESLLSM</sequence>
<evidence type="ECO:0000259" key="2">
    <source>
        <dbReference type="SMART" id="SM00256"/>
    </source>
</evidence>
<feature type="domain" description="F-box" evidence="2">
    <location>
        <begin position="29"/>
        <end position="69"/>
    </location>
</feature>
<evidence type="ECO:0000313" key="4">
    <source>
        <dbReference type="Proteomes" id="UP000011750"/>
    </source>
</evidence>
<dbReference type="PANTHER" id="PTHR31111:SF135">
    <property type="entry name" value="F-BOX DOMAIN-CONTAINING PROTEIN"/>
    <property type="match status" value="1"/>
</dbReference>
<organism evidence="3 4">
    <name type="scientific">Brassica campestris</name>
    <name type="common">Field mustard</name>
    <dbReference type="NCBI Taxonomy" id="3711"/>
    <lineage>
        <taxon>Eukaryota</taxon>
        <taxon>Viridiplantae</taxon>
        <taxon>Streptophyta</taxon>
        <taxon>Embryophyta</taxon>
        <taxon>Tracheophyta</taxon>
        <taxon>Spermatophyta</taxon>
        <taxon>Magnoliopsida</taxon>
        <taxon>eudicotyledons</taxon>
        <taxon>Gunneridae</taxon>
        <taxon>Pentapetalae</taxon>
        <taxon>rosids</taxon>
        <taxon>malvids</taxon>
        <taxon>Brassicales</taxon>
        <taxon>Brassicaceae</taxon>
        <taxon>Brassiceae</taxon>
        <taxon>Brassica</taxon>
    </lineage>
</organism>
<feature type="region of interest" description="Disordered" evidence="1">
    <location>
        <begin position="1"/>
        <end position="23"/>
    </location>
</feature>
<dbReference type="InterPro" id="IPR017451">
    <property type="entry name" value="F-box-assoc_interact_dom"/>
</dbReference>
<dbReference type="OMA" id="EHISSWC"/>
<dbReference type="NCBIfam" id="TIGR01640">
    <property type="entry name" value="F_box_assoc_1"/>
    <property type="match status" value="1"/>
</dbReference>
<dbReference type="SMART" id="SM00256">
    <property type="entry name" value="FBOX"/>
    <property type="match status" value="1"/>
</dbReference>
<dbReference type="SUPFAM" id="SSF81383">
    <property type="entry name" value="F-box domain"/>
    <property type="match status" value="1"/>
</dbReference>
<evidence type="ECO:0000313" key="3">
    <source>
        <dbReference type="EnsemblPlants" id="Bra008827.1-P"/>
    </source>
</evidence>